<dbReference type="PROSITE" id="PS50879">
    <property type="entry name" value="RNASE_H_1"/>
    <property type="match status" value="1"/>
</dbReference>
<evidence type="ECO:0000313" key="4">
    <source>
        <dbReference type="Proteomes" id="UP001596183"/>
    </source>
</evidence>
<comment type="caution">
    <text evidence="3">The sequence shown here is derived from an EMBL/GenBank/DDBJ whole genome shotgun (WGS) entry which is preliminary data.</text>
</comment>
<evidence type="ECO:0000313" key="3">
    <source>
        <dbReference type="EMBL" id="MFC5674475.1"/>
    </source>
</evidence>
<evidence type="ECO:0000259" key="2">
    <source>
        <dbReference type="PROSITE" id="PS50879"/>
    </source>
</evidence>
<dbReference type="PANTHER" id="PTHR48100">
    <property type="entry name" value="BROAD-SPECIFICITY PHOSPHATASE YOR283W-RELATED"/>
    <property type="match status" value="1"/>
</dbReference>
<dbReference type="CDD" id="cd09279">
    <property type="entry name" value="RNase_HI_like"/>
    <property type="match status" value="1"/>
</dbReference>
<feature type="compositionally biased region" description="Low complexity" evidence="1">
    <location>
        <begin position="173"/>
        <end position="184"/>
    </location>
</feature>
<dbReference type="SUPFAM" id="SSF53098">
    <property type="entry name" value="Ribonuclease H-like"/>
    <property type="match status" value="1"/>
</dbReference>
<evidence type="ECO:0000256" key="1">
    <source>
        <dbReference type="SAM" id="MobiDB-lite"/>
    </source>
</evidence>
<sequence>MREFIVEADGGSRGNPGPAGYGAVVGDAATGETLTEAAEYLGTTTNNVAEYSGLLAGLRAAYELDPEATVHVRMDSKLVVEQMSGRWKIKHPAMKPLAAEAARVFPPGRVTYEWIPRERNKHADRLANEAMDAGARGEPWRASASRAALDTPAARPVTPERPERPGSLGETGAQGADARGADAAGAEERSTPGGKAAADGRTAWNAQDGRPAAAERSGPSGDAVTCAPRAHAVSAPASAFGPGAGVRGAGEPGAGVADADAGSTPAGKAAADLRAAQTVAAPGTETDAARGTGSAPAATPSSGWAPADMGPPATFVLLRHGETPLTPQKRFSGSGGSDPSLSDVGREQAERTAAALARRGTVQAVVASPLARTRETAGIVAARLGLEMSVEEGLRETDFGAWEGLTFAEVRERHPEDLNAWLSSPEAEPTGGGESFADTATRVAATRDKLTAAYAGRTVLLVTHVTPIKTLIRLALGAPPEALFRMELSAASLSAVAYYADGNASVRLFNETSHLR</sequence>
<proteinExistence type="predicted"/>
<dbReference type="InterPro" id="IPR029033">
    <property type="entry name" value="His_PPase_superfam"/>
</dbReference>
<dbReference type="Pfam" id="PF13456">
    <property type="entry name" value="RVT_3"/>
    <property type="match status" value="1"/>
</dbReference>
<dbReference type="NCBIfam" id="NF005567">
    <property type="entry name" value="PRK07238.1"/>
    <property type="match status" value="1"/>
</dbReference>
<dbReference type="SUPFAM" id="SSF53254">
    <property type="entry name" value="Phosphoglycerate mutase-like"/>
    <property type="match status" value="1"/>
</dbReference>
<feature type="domain" description="RNase H type-1" evidence="2">
    <location>
        <begin position="1"/>
        <end position="140"/>
    </location>
</feature>
<keyword evidence="4" id="KW-1185">Reference proteome</keyword>
<dbReference type="Gene3D" id="3.40.50.1240">
    <property type="entry name" value="Phosphoglycerate mutase-like"/>
    <property type="match status" value="1"/>
</dbReference>
<dbReference type="InterPro" id="IPR013078">
    <property type="entry name" value="His_Pase_superF_clade-1"/>
</dbReference>
<gene>
    <name evidence="3" type="ORF">ACFP2V_31720</name>
</gene>
<name>A0ABW0XV05_9ACTN</name>
<dbReference type="Pfam" id="PF00300">
    <property type="entry name" value="His_Phos_1"/>
    <property type="match status" value="1"/>
</dbReference>
<dbReference type="Gene3D" id="3.30.420.10">
    <property type="entry name" value="Ribonuclease H-like superfamily/Ribonuclease H"/>
    <property type="match status" value="1"/>
</dbReference>
<reference evidence="4" key="1">
    <citation type="journal article" date="2019" name="Int. J. Syst. Evol. Microbiol.">
        <title>The Global Catalogue of Microorganisms (GCM) 10K type strain sequencing project: providing services to taxonomists for standard genome sequencing and annotation.</title>
        <authorList>
            <consortium name="The Broad Institute Genomics Platform"/>
            <consortium name="The Broad Institute Genome Sequencing Center for Infectious Disease"/>
            <person name="Wu L."/>
            <person name="Ma J."/>
        </authorList>
    </citation>
    <scope>NUCLEOTIDE SEQUENCE [LARGE SCALE GENOMIC DNA]</scope>
    <source>
        <strain evidence="4">JCM 13852</strain>
    </source>
</reference>
<dbReference type="InterPro" id="IPR002156">
    <property type="entry name" value="RNaseH_domain"/>
</dbReference>
<feature type="region of interest" description="Disordered" evidence="1">
    <location>
        <begin position="132"/>
        <end position="225"/>
    </location>
</feature>
<dbReference type="SMART" id="SM00855">
    <property type="entry name" value="PGAM"/>
    <property type="match status" value="1"/>
</dbReference>
<accession>A0ABW0XV05</accession>
<dbReference type="InterPro" id="IPR036397">
    <property type="entry name" value="RNaseH_sf"/>
</dbReference>
<dbReference type="RefSeq" id="WP_381218724.1">
    <property type="nucleotide sequence ID" value="NZ_JBHSPC010000117.1"/>
</dbReference>
<feature type="region of interest" description="Disordered" evidence="1">
    <location>
        <begin position="251"/>
        <end position="353"/>
    </location>
</feature>
<dbReference type="InterPro" id="IPR012337">
    <property type="entry name" value="RNaseH-like_sf"/>
</dbReference>
<protein>
    <submittedName>
        <fullName evidence="3">Bifunctional RNase H/acid phosphatase</fullName>
    </submittedName>
</protein>
<dbReference type="PANTHER" id="PTHR48100:SF62">
    <property type="entry name" value="GLUCOSYL-3-PHOSPHOGLYCERATE PHOSPHATASE"/>
    <property type="match status" value="1"/>
</dbReference>
<dbReference type="Proteomes" id="UP001596183">
    <property type="component" value="Unassembled WGS sequence"/>
</dbReference>
<organism evidence="3 4">
    <name type="scientific">Streptomyces incanus</name>
    <dbReference type="NCBI Taxonomy" id="887453"/>
    <lineage>
        <taxon>Bacteria</taxon>
        <taxon>Bacillati</taxon>
        <taxon>Actinomycetota</taxon>
        <taxon>Actinomycetes</taxon>
        <taxon>Kitasatosporales</taxon>
        <taxon>Streptomycetaceae</taxon>
        <taxon>Streptomyces</taxon>
    </lineage>
</organism>
<dbReference type="InterPro" id="IPR050275">
    <property type="entry name" value="PGM_Phosphatase"/>
</dbReference>
<dbReference type="CDD" id="cd07067">
    <property type="entry name" value="HP_PGM_like"/>
    <property type="match status" value="1"/>
</dbReference>
<dbReference type="EMBL" id="JBHSPC010000117">
    <property type="protein sequence ID" value="MFC5674475.1"/>
    <property type="molecule type" value="Genomic_DNA"/>
</dbReference>